<reference evidence="1" key="1">
    <citation type="submission" date="2022-03" db="EMBL/GenBank/DDBJ databases">
        <authorList>
            <person name="Sayadi A."/>
        </authorList>
    </citation>
    <scope>NUCLEOTIDE SEQUENCE</scope>
</reference>
<keyword evidence="2" id="KW-1185">Reference proteome</keyword>
<proteinExistence type="predicted"/>
<protein>
    <submittedName>
        <fullName evidence="1">Uncharacterized protein</fullName>
    </submittedName>
</protein>
<gene>
    <name evidence="1" type="ORF">ACAOBT_LOCUS19144</name>
</gene>
<dbReference type="AlphaFoldDB" id="A0A9P0L804"/>
<evidence type="ECO:0000313" key="1">
    <source>
        <dbReference type="EMBL" id="CAH1989630.1"/>
    </source>
</evidence>
<sequence length="27" mass="2983">MPLLEFSILLPRYKGGSAVSVDCLLFL</sequence>
<comment type="caution">
    <text evidence="1">The sequence shown here is derived from an EMBL/GenBank/DDBJ whole genome shotgun (WGS) entry which is preliminary data.</text>
</comment>
<evidence type="ECO:0000313" key="2">
    <source>
        <dbReference type="Proteomes" id="UP001152888"/>
    </source>
</evidence>
<name>A0A9P0L804_ACAOB</name>
<organism evidence="1 2">
    <name type="scientific">Acanthoscelides obtectus</name>
    <name type="common">Bean weevil</name>
    <name type="synonym">Bruchus obtectus</name>
    <dbReference type="NCBI Taxonomy" id="200917"/>
    <lineage>
        <taxon>Eukaryota</taxon>
        <taxon>Metazoa</taxon>
        <taxon>Ecdysozoa</taxon>
        <taxon>Arthropoda</taxon>
        <taxon>Hexapoda</taxon>
        <taxon>Insecta</taxon>
        <taxon>Pterygota</taxon>
        <taxon>Neoptera</taxon>
        <taxon>Endopterygota</taxon>
        <taxon>Coleoptera</taxon>
        <taxon>Polyphaga</taxon>
        <taxon>Cucujiformia</taxon>
        <taxon>Chrysomeloidea</taxon>
        <taxon>Chrysomelidae</taxon>
        <taxon>Bruchinae</taxon>
        <taxon>Bruchini</taxon>
        <taxon>Acanthoscelides</taxon>
    </lineage>
</organism>
<accession>A0A9P0L804</accession>
<dbReference type="Proteomes" id="UP001152888">
    <property type="component" value="Unassembled WGS sequence"/>
</dbReference>
<dbReference type="EMBL" id="CAKOFQ010007067">
    <property type="protein sequence ID" value="CAH1989630.1"/>
    <property type="molecule type" value="Genomic_DNA"/>
</dbReference>